<proteinExistence type="predicted"/>
<dbReference type="PANTHER" id="PTHR19847:SF7">
    <property type="entry name" value="DDB1- AND CUL4-ASSOCIATED FACTOR 11"/>
    <property type="match status" value="1"/>
</dbReference>
<dbReference type="InterPro" id="IPR001680">
    <property type="entry name" value="WD40_rpt"/>
</dbReference>
<dbReference type="GO" id="GO:0080008">
    <property type="term" value="C:Cul4-RING E3 ubiquitin ligase complex"/>
    <property type="evidence" value="ECO:0007669"/>
    <property type="project" value="TreeGrafter"/>
</dbReference>
<feature type="compositionally biased region" description="Acidic residues" evidence="4">
    <location>
        <begin position="64"/>
        <end position="83"/>
    </location>
</feature>
<feature type="region of interest" description="Disordered" evidence="4">
    <location>
        <begin position="1"/>
        <end position="42"/>
    </location>
</feature>
<evidence type="ECO:0000256" key="4">
    <source>
        <dbReference type="SAM" id="MobiDB-lite"/>
    </source>
</evidence>
<name>A0A4Y7TX18_COPMI</name>
<evidence type="ECO:0000256" key="1">
    <source>
        <dbReference type="ARBA" id="ARBA00022574"/>
    </source>
</evidence>
<gene>
    <name evidence="5" type="ORF">FA13DRAFT_1655919</name>
</gene>
<organism evidence="5 6">
    <name type="scientific">Coprinellus micaceus</name>
    <name type="common">Glistening ink-cap mushroom</name>
    <name type="synonym">Coprinus micaceus</name>
    <dbReference type="NCBI Taxonomy" id="71717"/>
    <lineage>
        <taxon>Eukaryota</taxon>
        <taxon>Fungi</taxon>
        <taxon>Dikarya</taxon>
        <taxon>Basidiomycota</taxon>
        <taxon>Agaricomycotina</taxon>
        <taxon>Agaricomycetes</taxon>
        <taxon>Agaricomycetidae</taxon>
        <taxon>Agaricales</taxon>
        <taxon>Agaricineae</taxon>
        <taxon>Psathyrellaceae</taxon>
        <taxon>Coprinellus</taxon>
    </lineage>
</organism>
<sequence length="625" mass="69695">MSNNEDNGEARETAQRIINALFQGRSSGDTGRGGPGSVDLSGITPDVLRAFLAAVATGRSGTSDDLDEDDEDYDPEQDDDDQDVWFYPTRTQSWVPPVTTEPQEPGSTLLNSGEFGYIGPKRRARPNHTNVVRAILNAASKPASTHVPTEETTTNLIPNTNGTTVATYDHNIYTAQFSDDSSFYYTCAQDFRLHIFDMTKPPQPFSQVSSNPSQRPQGMYSARRSMVRDGLATSLPLRKEIVGQAGNWTITDANLSPDNTRIIYSSIMSTVYMTNTSPEGSVEQIPIHFAERRGPYTYLDQFGIWSCRFSADGNEVVAGGSGNIFVYDLLADRRTVRIPAHEDDVNSCCWADTGSGNVLISASDDTFLKVWDRRSLAVSQKPSGVLIGHTEGITYVSAKGDGRYVISNGKDQALRLWDLRMMRSNKEFESVKDRHYGVGNFDYRRSAYPKPQYTSHPQDCSVMTYRGHSVLRTLIRCHFSPFETTGGQYIYSGSADGKVHVWSLDGRVVQVLDRSRTLPPSFGPSDQEPREISRGESTCVRDVSWHTQEPVIMSAAWSNRTGGTVIARHEWKGLSKLRYKLEDWMQKEEQEAEQSPPLGRRRPGLRGRRHVPGSYNVSDDEDDSD</sequence>
<dbReference type="InterPro" id="IPR015943">
    <property type="entry name" value="WD40/YVTN_repeat-like_dom_sf"/>
</dbReference>
<dbReference type="PROSITE" id="PS50294">
    <property type="entry name" value="WD_REPEATS_REGION"/>
    <property type="match status" value="2"/>
</dbReference>
<keyword evidence="6" id="KW-1185">Reference proteome</keyword>
<dbReference type="EMBL" id="QPFP01000002">
    <property type="protein sequence ID" value="TEB38710.1"/>
    <property type="molecule type" value="Genomic_DNA"/>
</dbReference>
<protein>
    <submittedName>
        <fullName evidence="5">WD40 repeat-like protein</fullName>
    </submittedName>
</protein>
<dbReference type="PROSITE" id="PS50082">
    <property type="entry name" value="WD_REPEATS_2"/>
    <property type="match status" value="2"/>
</dbReference>
<dbReference type="Gene3D" id="2.130.10.10">
    <property type="entry name" value="YVTN repeat-like/Quinoprotein amine dehydrogenase"/>
    <property type="match status" value="2"/>
</dbReference>
<evidence type="ECO:0000256" key="2">
    <source>
        <dbReference type="ARBA" id="ARBA00022737"/>
    </source>
</evidence>
<comment type="caution">
    <text evidence="5">The sequence shown here is derived from an EMBL/GenBank/DDBJ whole genome shotgun (WGS) entry which is preliminary data.</text>
</comment>
<dbReference type="AlphaFoldDB" id="A0A4Y7TX18"/>
<evidence type="ECO:0000313" key="5">
    <source>
        <dbReference type="EMBL" id="TEB38710.1"/>
    </source>
</evidence>
<dbReference type="GO" id="GO:0043161">
    <property type="term" value="P:proteasome-mediated ubiquitin-dependent protein catabolic process"/>
    <property type="evidence" value="ECO:0007669"/>
    <property type="project" value="TreeGrafter"/>
</dbReference>
<evidence type="ECO:0000256" key="3">
    <source>
        <dbReference type="PROSITE-ProRule" id="PRU00221"/>
    </source>
</evidence>
<dbReference type="STRING" id="71717.A0A4Y7TX18"/>
<dbReference type="PANTHER" id="PTHR19847">
    <property type="entry name" value="DDB1- AND CUL4-ASSOCIATED FACTOR 11"/>
    <property type="match status" value="1"/>
</dbReference>
<feature type="region of interest" description="Disordered" evidence="4">
    <location>
        <begin position="516"/>
        <end position="538"/>
    </location>
</feature>
<dbReference type="InterPro" id="IPR036322">
    <property type="entry name" value="WD40_repeat_dom_sf"/>
</dbReference>
<accession>A0A4Y7TX18</accession>
<dbReference type="InterPro" id="IPR020472">
    <property type="entry name" value="WD40_PAC1"/>
</dbReference>
<keyword evidence="1 3" id="KW-0853">WD repeat</keyword>
<evidence type="ECO:0000313" key="6">
    <source>
        <dbReference type="Proteomes" id="UP000298030"/>
    </source>
</evidence>
<dbReference type="PRINTS" id="PR00320">
    <property type="entry name" value="GPROTEINBRPT"/>
</dbReference>
<reference evidence="5 6" key="1">
    <citation type="journal article" date="2019" name="Nat. Ecol. Evol.">
        <title>Megaphylogeny resolves global patterns of mushroom evolution.</title>
        <authorList>
            <person name="Varga T."/>
            <person name="Krizsan K."/>
            <person name="Foldi C."/>
            <person name="Dima B."/>
            <person name="Sanchez-Garcia M."/>
            <person name="Sanchez-Ramirez S."/>
            <person name="Szollosi G.J."/>
            <person name="Szarkandi J.G."/>
            <person name="Papp V."/>
            <person name="Albert L."/>
            <person name="Andreopoulos W."/>
            <person name="Angelini C."/>
            <person name="Antonin V."/>
            <person name="Barry K.W."/>
            <person name="Bougher N.L."/>
            <person name="Buchanan P."/>
            <person name="Buyck B."/>
            <person name="Bense V."/>
            <person name="Catcheside P."/>
            <person name="Chovatia M."/>
            <person name="Cooper J."/>
            <person name="Damon W."/>
            <person name="Desjardin D."/>
            <person name="Finy P."/>
            <person name="Geml J."/>
            <person name="Haridas S."/>
            <person name="Hughes K."/>
            <person name="Justo A."/>
            <person name="Karasinski D."/>
            <person name="Kautmanova I."/>
            <person name="Kiss B."/>
            <person name="Kocsube S."/>
            <person name="Kotiranta H."/>
            <person name="LaButti K.M."/>
            <person name="Lechner B.E."/>
            <person name="Liimatainen K."/>
            <person name="Lipzen A."/>
            <person name="Lukacs Z."/>
            <person name="Mihaltcheva S."/>
            <person name="Morgado L.N."/>
            <person name="Niskanen T."/>
            <person name="Noordeloos M.E."/>
            <person name="Ohm R.A."/>
            <person name="Ortiz-Santana B."/>
            <person name="Ovrebo C."/>
            <person name="Racz N."/>
            <person name="Riley R."/>
            <person name="Savchenko A."/>
            <person name="Shiryaev A."/>
            <person name="Soop K."/>
            <person name="Spirin V."/>
            <person name="Szebenyi C."/>
            <person name="Tomsovsky M."/>
            <person name="Tulloss R.E."/>
            <person name="Uehling J."/>
            <person name="Grigoriev I.V."/>
            <person name="Vagvolgyi C."/>
            <person name="Papp T."/>
            <person name="Martin F.M."/>
            <person name="Miettinen O."/>
            <person name="Hibbett D.S."/>
            <person name="Nagy L.G."/>
        </authorList>
    </citation>
    <scope>NUCLEOTIDE SEQUENCE [LARGE SCALE GENOMIC DNA]</scope>
    <source>
        <strain evidence="5 6">FP101781</strain>
    </source>
</reference>
<feature type="repeat" description="WD" evidence="3">
    <location>
        <begin position="338"/>
        <end position="381"/>
    </location>
</feature>
<dbReference type="Pfam" id="PF00400">
    <property type="entry name" value="WD40"/>
    <property type="match status" value="4"/>
</dbReference>
<keyword evidence="2" id="KW-0677">Repeat</keyword>
<dbReference type="SMART" id="SM00320">
    <property type="entry name" value="WD40"/>
    <property type="match status" value="6"/>
</dbReference>
<dbReference type="Proteomes" id="UP000298030">
    <property type="component" value="Unassembled WGS sequence"/>
</dbReference>
<dbReference type="InterPro" id="IPR051859">
    <property type="entry name" value="DCAF"/>
</dbReference>
<feature type="compositionally biased region" description="Basic residues" evidence="4">
    <location>
        <begin position="599"/>
        <end position="611"/>
    </location>
</feature>
<feature type="region of interest" description="Disordered" evidence="4">
    <location>
        <begin position="58"/>
        <end position="83"/>
    </location>
</feature>
<feature type="region of interest" description="Disordered" evidence="4">
    <location>
        <begin position="586"/>
        <end position="625"/>
    </location>
</feature>
<dbReference type="SUPFAM" id="SSF50978">
    <property type="entry name" value="WD40 repeat-like"/>
    <property type="match status" value="1"/>
</dbReference>
<feature type="repeat" description="WD" evidence="3">
    <location>
        <begin position="386"/>
        <end position="427"/>
    </location>
</feature>
<dbReference type="OrthoDB" id="63070at2759"/>